<dbReference type="InterPro" id="IPR017896">
    <property type="entry name" value="4Fe4S_Fe-S-bd"/>
</dbReference>
<evidence type="ECO:0000259" key="7">
    <source>
        <dbReference type="PROSITE" id="PS51379"/>
    </source>
</evidence>
<dbReference type="EMBL" id="DQVE01000023">
    <property type="protein sequence ID" value="HIP98195.1"/>
    <property type="molecule type" value="Genomic_DNA"/>
</dbReference>
<proteinExistence type="predicted"/>
<reference evidence="8" key="1">
    <citation type="journal article" date="2020" name="ISME J.">
        <title>Gammaproteobacteria mediating utilization of methyl-, sulfur- and petroleum organic compounds in deep ocean hydrothermal plumes.</title>
        <authorList>
            <person name="Zhou Z."/>
            <person name="Liu Y."/>
            <person name="Pan J."/>
            <person name="Cron B.R."/>
            <person name="Toner B.M."/>
            <person name="Anantharaman K."/>
            <person name="Breier J.A."/>
            <person name="Dick G.J."/>
            <person name="Li M."/>
        </authorList>
    </citation>
    <scope>NUCLEOTIDE SEQUENCE</scope>
    <source>
        <strain evidence="8">SZUA-1501</strain>
    </source>
</reference>
<dbReference type="SUPFAM" id="SSF54862">
    <property type="entry name" value="4Fe-4S ferredoxins"/>
    <property type="match status" value="1"/>
</dbReference>
<dbReference type="InterPro" id="IPR017900">
    <property type="entry name" value="4Fe4S_Fe_S_CS"/>
</dbReference>
<dbReference type="GO" id="GO:0051539">
    <property type="term" value="F:4 iron, 4 sulfur cluster binding"/>
    <property type="evidence" value="ECO:0007669"/>
    <property type="project" value="UniProtKB-KW"/>
</dbReference>
<keyword evidence="2" id="KW-0004">4Fe-4S</keyword>
<keyword evidence="4" id="KW-0677">Repeat</keyword>
<evidence type="ECO:0000313" key="8">
    <source>
        <dbReference type="EMBL" id="HIP98195.1"/>
    </source>
</evidence>
<keyword evidence="8" id="KW-0670">Pyruvate</keyword>
<dbReference type="AlphaFoldDB" id="A0A9D0YQA3"/>
<dbReference type="InterPro" id="IPR011898">
    <property type="entry name" value="PorD_KorD"/>
</dbReference>
<dbReference type="GO" id="GO:0016625">
    <property type="term" value="F:oxidoreductase activity, acting on the aldehyde or oxo group of donors, iron-sulfur protein as acceptor"/>
    <property type="evidence" value="ECO:0007669"/>
    <property type="project" value="InterPro"/>
</dbReference>
<evidence type="ECO:0000256" key="3">
    <source>
        <dbReference type="ARBA" id="ARBA00022723"/>
    </source>
</evidence>
<dbReference type="PROSITE" id="PS51379">
    <property type="entry name" value="4FE4S_FER_2"/>
    <property type="match status" value="2"/>
</dbReference>
<dbReference type="Proteomes" id="UP000606463">
    <property type="component" value="Unassembled WGS sequence"/>
</dbReference>
<accession>A0A9D0YQA3</accession>
<organism evidence="8 9">
    <name type="scientific">Aquifex aeolicus</name>
    <dbReference type="NCBI Taxonomy" id="63363"/>
    <lineage>
        <taxon>Bacteria</taxon>
        <taxon>Pseudomonadati</taxon>
        <taxon>Aquificota</taxon>
        <taxon>Aquificia</taxon>
        <taxon>Aquificales</taxon>
        <taxon>Aquificaceae</taxon>
        <taxon>Aquifex</taxon>
    </lineage>
</organism>
<name>A0A9D0YQA3_AQUAO</name>
<evidence type="ECO:0000256" key="1">
    <source>
        <dbReference type="ARBA" id="ARBA00001966"/>
    </source>
</evidence>
<keyword evidence="5" id="KW-0408">Iron</keyword>
<evidence type="ECO:0000256" key="5">
    <source>
        <dbReference type="ARBA" id="ARBA00023004"/>
    </source>
</evidence>
<evidence type="ECO:0000256" key="2">
    <source>
        <dbReference type="ARBA" id="ARBA00022485"/>
    </source>
</evidence>
<dbReference type="Gene3D" id="3.30.70.20">
    <property type="match status" value="1"/>
</dbReference>
<feature type="domain" description="4Fe-4S ferredoxin-type" evidence="7">
    <location>
        <begin position="33"/>
        <end position="57"/>
    </location>
</feature>
<dbReference type="Pfam" id="PF00037">
    <property type="entry name" value="Fer4"/>
    <property type="match status" value="1"/>
</dbReference>
<dbReference type="GO" id="GO:0046872">
    <property type="term" value="F:metal ion binding"/>
    <property type="evidence" value="ECO:0007669"/>
    <property type="project" value="UniProtKB-KW"/>
</dbReference>
<evidence type="ECO:0000256" key="4">
    <source>
        <dbReference type="ARBA" id="ARBA00022737"/>
    </source>
</evidence>
<dbReference type="PANTHER" id="PTHR43724">
    <property type="entry name" value="PYRUVATE SYNTHASE SUBUNIT PORD"/>
    <property type="match status" value="1"/>
</dbReference>
<sequence length="105" mass="11807">MMKLKGWKELPIGGIVIEPGNSREVETGTWRIARPVVDPQKCTDCLICWVFCPDDSIPSNGKVRFETELYHCKGCGICAVECPYKAIEMVQEADVIMEELKLTSK</sequence>
<dbReference type="PROSITE" id="PS00198">
    <property type="entry name" value="4FE4S_FER_1"/>
    <property type="match status" value="1"/>
</dbReference>
<gene>
    <name evidence="8" type="ORF">EYH37_02355</name>
</gene>
<keyword evidence="3" id="KW-0479">Metal-binding</keyword>
<evidence type="ECO:0000256" key="6">
    <source>
        <dbReference type="ARBA" id="ARBA00023014"/>
    </source>
</evidence>
<evidence type="ECO:0000313" key="9">
    <source>
        <dbReference type="Proteomes" id="UP000606463"/>
    </source>
</evidence>
<comment type="cofactor">
    <cofactor evidence="1">
        <name>[4Fe-4S] cluster</name>
        <dbReference type="ChEBI" id="CHEBI:49883"/>
    </cofactor>
</comment>
<keyword evidence="6" id="KW-0411">Iron-sulfur</keyword>
<protein>
    <submittedName>
        <fullName evidence="8">Pyruvate ferredoxin oxidoreductase</fullName>
    </submittedName>
</protein>
<feature type="domain" description="4Fe-4S ferredoxin-type" evidence="7">
    <location>
        <begin position="61"/>
        <end position="92"/>
    </location>
</feature>
<comment type="caution">
    <text evidence="8">The sequence shown here is derived from an EMBL/GenBank/DDBJ whole genome shotgun (WGS) entry which is preliminary data.</text>
</comment>
<dbReference type="PANTHER" id="PTHR43724:SF1">
    <property type="entry name" value="PYRUVATE SYNTHASE SUBUNIT PORD"/>
    <property type="match status" value="1"/>
</dbReference>
<dbReference type="NCBIfam" id="TIGR02179">
    <property type="entry name" value="PorD_KorD"/>
    <property type="match status" value="1"/>
</dbReference>